<dbReference type="Proteomes" id="UP001056778">
    <property type="component" value="Chromosome 2"/>
</dbReference>
<gene>
    <name evidence="1" type="ORF">MML48_2g00006739</name>
</gene>
<evidence type="ECO:0000313" key="2">
    <source>
        <dbReference type="Proteomes" id="UP001056778"/>
    </source>
</evidence>
<comment type="caution">
    <text evidence="1">The sequence shown here is derived from an EMBL/GenBank/DDBJ whole genome shotgun (WGS) entry which is preliminary data.</text>
</comment>
<evidence type="ECO:0000313" key="1">
    <source>
        <dbReference type="EMBL" id="KAI4468638.1"/>
    </source>
</evidence>
<keyword evidence="2" id="KW-1185">Reference proteome</keyword>
<name>A0ACB9TNX1_HOLOL</name>
<protein>
    <submittedName>
        <fullName evidence="1">Dna-directed rna polymerase</fullName>
    </submittedName>
</protein>
<organism evidence="1 2">
    <name type="scientific">Holotrichia oblita</name>
    <name type="common">Chafer beetle</name>
    <dbReference type="NCBI Taxonomy" id="644536"/>
    <lineage>
        <taxon>Eukaryota</taxon>
        <taxon>Metazoa</taxon>
        <taxon>Ecdysozoa</taxon>
        <taxon>Arthropoda</taxon>
        <taxon>Hexapoda</taxon>
        <taxon>Insecta</taxon>
        <taxon>Pterygota</taxon>
        <taxon>Neoptera</taxon>
        <taxon>Endopterygota</taxon>
        <taxon>Coleoptera</taxon>
        <taxon>Polyphaga</taxon>
        <taxon>Scarabaeiformia</taxon>
        <taxon>Scarabaeidae</taxon>
        <taxon>Melolonthinae</taxon>
        <taxon>Holotrichia</taxon>
    </lineage>
</organism>
<reference evidence="1" key="1">
    <citation type="submission" date="2022-04" db="EMBL/GenBank/DDBJ databases">
        <title>Chromosome-scale genome assembly of Holotrichia oblita Faldermann.</title>
        <authorList>
            <person name="Rongchong L."/>
        </authorList>
    </citation>
    <scope>NUCLEOTIDE SEQUENCE</scope>
    <source>
        <strain evidence="1">81SQS9</strain>
    </source>
</reference>
<accession>A0ACB9TNX1</accession>
<sequence length="1775" mass="195885">MKSKGQPRKRLAFVYDLCKGKNICEGGDEMDVGKEGEDPNAPKKQGHGGCGRYQPNLRRTGLDLTAEWKHVNEDSQEKKISVSAERVWEILKHITDEECFILGMDPKFARPDWMIVTVLPVPPLPVRPAVVMYGSAKNQDDLTHKLADIIKSNNELQRNEASGAAAHVISENIKMLQFHVATLVDNDMPGMPRAMQKSGKPLKAIKARLKGKEGRIRGNLMGKRVDFSARTVITPDPNLRIDQVGVPRSIAQNLTFPEIVTPFNFEKMLELVQRGNSQYPGAKYIIRDNGERIDLRFHPKPSDLHLQCGYKVERHIRDGDLVIFNRQPTLHKMSMMGHRVKVLPWSTFRMNLSCTSPYNADFDGDEMNLHVPQSMETRAEVENLHITPRQIITPQANKPVMGIVQDTLTAVRKMTKRDVFIDKEQMMTLLMFLPIWDGKMPRPAILKPKPLWTGKQIFSLIIPGNVNMIRTHSTHPDEEDDGPYKWISPGDTKVMVEHGELVMGILCKKTLGTSAGSLLHICMLELGHEVCGRFYGNIQTVINNWLLLEGHSIGIGDTIADPQTYLEIQRAIKKAKEDVIEVIQKAHNMELEPTPGNTLRQTFENQVNRILNDARDKTGGSAKKSLTEYNNLKAMVVSGSKGSNINISQVIACVGQQNVEGKRIPFGFRKRTLPHFIKDDYGPESRGFVENSYLAGLTPSEFYFHAMGGREGLIDTAVKTAETGYIQRRLIKAMESVMVHYDGTVRNSVGQLIQLRYGEDGLCGEMVEHQTLPTLKLSNKAFERKFRFDPSNERYLRRVFNEDVIKELMGSGEVISELEREWEQLQKDREALRQIFPSGESKVVLPCNLQRMIWNVQKIFHINKRAPTDLSPLRVIRGIRELLQRCIIVAGEDRLSKQANENATLLFQCLVRSTLCTKCVSEEFRLSTEAFEWLIGEIETRFQQAQVNPGEMVGALAAQSLGEPATQMTLNTFHFAGVSSKNVTLGVPRLKEIINISKRPKAPSLTVFLTGAAARDAEKAKNVLCRLEHTTLRKVTANTAIYYDPDPQNTVIPEDQEFVNVYYEMPDFDPTRISPWLLRIELDRKRMTDKKLTMEQIAEKINAGFGDDLNCIFNDDNAEKLVLRIRIMNSDDGKFGEGADEDIDKMDDDMFLRCIEANMLSDMTLQGIEAISKVYMHLPQTDSKKRIVITETGEFKAIPEWLLETDGTSMMKVLSERDVDPVRTFSNDICEIFSVLGIEAVRKSVEKEMNAVLQFYGLYVNYRHLALLCDVMTAKGHLMAITRHGINRQDTGALMRCSFEETVDVLMDAASHAEVDPMRGVSENIIMGQLPRMGTGCFDLLLDAEKCKKGIAIPQANGGDLMASGMFFGSAATPSMSPSGGMTPWNQAATPFAGGSVWSPQNLMGSGMTPGGPAFSPSAASDASGMSPAYGAGWSPTPQSPAMSPYIPPHAQSPSYSPSSPAYQPTSPSLTPVSPGYSPSSPGYSPTSPNYSPTSPSYSPTSPSYSPTSPSYSPTSPSYSPTSPSYSPTSPSYSPTSPSYSPTSPSYSPTSPSYSPTSPSYSPTSPSYSPTSPSYSPTSPSYSPTSPSYSPTSPSYSPTSPSYSPTSPSYSPTSPSYSPSSPRYTPASPSYSPTSPSYSPASPSYSPSSPKYSPTSPSYSPTSPSFAGGSPQYSPTSPSYSPSSPSYSPSSPQHTPAASSRYSPSSPNYSPTSPNYSPTSPQYSPHSTKYSPTSPTYTPTSPSYSPASPAYSPQPPRYSPSSPSYSPTSPNPDQD</sequence>
<keyword evidence="1" id="KW-0240">DNA-directed RNA polymerase</keyword>
<proteinExistence type="predicted"/>
<keyword evidence="1" id="KW-0804">Transcription</keyword>
<dbReference type="EMBL" id="CM043016">
    <property type="protein sequence ID" value="KAI4468638.1"/>
    <property type="molecule type" value="Genomic_DNA"/>
</dbReference>